<evidence type="ECO:0000313" key="8">
    <source>
        <dbReference type="Proteomes" id="UP000238479"/>
    </source>
</evidence>
<name>A0A2P6SLM8_ROSCH</name>
<keyword evidence="1" id="KW-0723">Serine/threonine-protein kinase</keyword>
<keyword evidence="8" id="KW-1185">Reference proteome</keyword>
<evidence type="ECO:0000259" key="6">
    <source>
        <dbReference type="PROSITE" id="PS50011"/>
    </source>
</evidence>
<sequence>MEYAEGGELFHKIVKGKLEEEVARNYFQQLIITVDFCHRRDENGVLKVSDFGLSALAESKREDGLLPRSCGTPSYVAPEVLGRKAYDGAKADIWSCGVILFALLAGHVPFRDPNITLV</sequence>
<evidence type="ECO:0000256" key="5">
    <source>
        <dbReference type="ARBA" id="ARBA00022840"/>
    </source>
</evidence>
<accession>A0A2P6SLM8</accession>
<dbReference type="PROSITE" id="PS50011">
    <property type="entry name" value="PROTEIN_KINASE_DOM"/>
    <property type="match status" value="1"/>
</dbReference>
<keyword evidence="3" id="KW-0547">Nucleotide-binding</keyword>
<dbReference type="SMART" id="SM00220">
    <property type="entry name" value="S_TKc"/>
    <property type="match status" value="1"/>
</dbReference>
<gene>
    <name evidence="7" type="ORF">RchiOBHm_Chr1g0371791</name>
</gene>
<evidence type="ECO:0000256" key="1">
    <source>
        <dbReference type="ARBA" id="ARBA00022527"/>
    </source>
</evidence>
<proteinExistence type="predicted"/>
<reference evidence="7 8" key="1">
    <citation type="journal article" date="2018" name="Nat. Genet.">
        <title>The Rosa genome provides new insights in the design of modern roses.</title>
        <authorList>
            <person name="Bendahmane M."/>
        </authorList>
    </citation>
    <scope>NUCLEOTIDE SEQUENCE [LARGE SCALE GENOMIC DNA]</scope>
    <source>
        <strain evidence="8">cv. Old Blush</strain>
    </source>
</reference>
<dbReference type="AlphaFoldDB" id="A0A2P6SLM8"/>
<evidence type="ECO:0000256" key="4">
    <source>
        <dbReference type="ARBA" id="ARBA00022777"/>
    </source>
</evidence>
<dbReference type="InterPro" id="IPR011009">
    <property type="entry name" value="Kinase-like_dom_sf"/>
</dbReference>
<dbReference type="SUPFAM" id="SSF56112">
    <property type="entry name" value="Protein kinase-like (PK-like)"/>
    <property type="match status" value="1"/>
</dbReference>
<keyword evidence="5" id="KW-0067">ATP-binding</keyword>
<dbReference type="Pfam" id="PF00069">
    <property type="entry name" value="Pkinase"/>
    <property type="match status" value="1"/>
</dbReference>
<evidence type="ECO:0000256" key="3">
    <source>
        <dbReference type="ARBA" id="ARBA00022741"/>
    </source>
</evidence>
<dbReference type="Gramene" id="PRQ59584">
    <property type="protein sequence ID" value="PRQ59584"/>
    <property type="gene ID" value="RchiOBHm_Chr1g0371791"/>
</dbReference>
<dbReference type="Proteomes" id="UP000238479">
    <property type="component" value="Chromosome 1"/>
</dbReference>
<dbReference type="GO" id="GO:0005524">
    <property type="term" value="F:ATP binding"/>
    <property type="evidence" value="ECO:0007669"/>
    <property type="project" value="UniProtKB-KW"/>
</dbReference>
<organism evidence="7 8">
    <name type="scientific">Rosa chinensis</name>
    <name type="common">China rose</name>
    <dbReference type="NCBI Taxonomy" id="74649"/>
    <lineage>
        <taxon>Eukaryota</taxon>
        <taxon>Viridiplantae</taxon>
        <taxon>Streptophyta</taxon>
        <taxon>Embryophyta</taxon>
        <taxon>Tracheophyta</taxon>
        <taxon>Spermatophyta</taxon>
        <taxon>Magnoliopsida</taxon>
        <taxon>eudicotyledons</taxon>
        <taxon>Gunneridae</taxon>
        <taxon>Pentapetalae</taxon>
        <taxon>rosids</taxon>
        <taxon>fabids</taxon>
        <taxon>Rosales</taxon>
        <taxon>Rosaceae</taxon>
        <taxon>Rosoideae</taxon>
        <taxon>Rosoideae incertae sedis</taxon>
        <taxon>Rosa</taxon>
    </lineage>
</organism>
<dbReference type="Gene3D" id="1.10.510.10">
    <property type="entry name" value="Transferase(Phosphotransferase) domain 1"/>
    <property type="match status" value="2"/>
</dbReference>
<keyword evidence="4" id="KW-0418">Kinase</keyword>
<comment type="caution">
    <text evidence="7">The sequence shown here is derived from an EMBL/GenBank/DDBJ whole genome shotgun (WGS) entry which is preliminary data.</text>
</comment>
<keyword evidence="2 7" id="KW-0808">Transferase</keyword>
<dbReference type="GO" id="GO:0007165">
    <property type="term" value="P:signal transduction"/>
    <property type="evidence" value="ECO:0007669"/>
    <property type="project" value="TreeGrafter"/>
</dbReference>
<evidence type="ECO:0000256" key="2">
    <source>
        <dbReference type="ARBA" id="ARBA00022679"/>
    </source>
</evidence>
<feature type="domain" description="Protein kinase" evidence="6">
    <location>
        <begin position="1"/>
        <end position="118"/>
    </location>
</feature>
<dbReference type="PANTHER" id="PTHR43895:SF28">
    <property type="entry name" value="CBL-INTERACTING SERINE_THREONINE-PROTEIN KINASE 15"/>
    <property type="match status" value="1"/>
</dbReference>
<evidence type="ECO:0000313" key="7">
    <source>
        <dbReference type="EMBL" id="PRQ59584.1"/>
    </source>
</evidence>
<dbReference type="OMA" id="CENIMLT"/>
<dbReference type="GO" id="GO:0004674">
    <property type="term" value="F:protein serine/threonine kinase activity"/>
    <property type="evidence" value="ECO:0007669"/>
    <property type="project" value="UniProtKB-KW"/>
</dbReference>
<dbReference type="InterPro" id="IPR000719">
    <property type="entry name" value="Prot_kinase_dom"/>
</dbReference>
<dbReference type="PANTHER" id="PTHR43895">
    <property type="entry name" value="CALCIUM/CALMODULIN-DEPENDENT PROTEIN KINASE KINASE-RELATED"/>
    <property type="match status" value="1"/>
</dbReference>
<protein>
    <recommendedName>
        <fullName evidence="6">Protein kinase domain-containing protein</fullName>
    </recommendedName>
</protein>
<dbReference type="EMBL" id="PDCK01000039">
    <property type="protein sequence ID" value="PRQ59584.1"/>
    <property type="molecule type" value="Genomic_DNA"/>
</dbReference>
<dbReference type="STRING" id="74649.A0A2P6SLM8"/>